<feature type="region of interest" description="Disordered" evidence="1">
    <location>
        <begin position="1"/>
        <end position="119"/>
    </location>
</feature>
<feature type="compositionally biased region" description="Basic and acidic residues" evidence="1">
    <location>
        <begin position="52"/>
        <end position="92"/>
    </location>
</feature>
<reference evidence="2 3" key="1">
    <citation type="submission" date="2014-04" db="EMBL/GenBank/DDBJ databases">
        <authorList>
            <consortium name="DOE Joint Genome Institute"/>
            <person name="Kuo A."/>
            <person name="Zuccaro A."/>
            <person name="Kohler A."/>
            <person name="Nagy L.G."/>
            <person name="Floudas D."/>
            <person name="Copeland A."/>
            <person name="Barry K.W."/>
            <person name="Cichocki N."/>
            <person name="Veneault-Fourrey C."/>
            <person name="LaButti K."/>
            <person name="Lindquist E.A."/>
            <person name="Lipzen A."/>
            <person name="Lundell T."/>
            <person name="Morin E."/>
            <person name="Murat C."/>
            <person name="Sun H."/>
            <person name="Tunlid A."/>
            <person name="Henrissat B."/>
            <person name="Grigoriev I.V."/>
            <person name="Hibbett D.S."/>
            <person name="Martin F."/>
            <person name="Nordberg H.P."/>
            <person name="Cantor M.N."/>
            <person name="Hua S.X."/>
        </authorList>
    </citation>
    <scope>NUCLEOTIDE SEQUENCE [LARGE SCALE GENOMIC DNA]</scope>
    <source>
        <strain evidence="2 3">MAFF 305830</strain>
    </source>
</reference>
<gene>
    <name evidence="2" type="ORF">M408DRAFT_327127</name>
</gene>
<evidence type="ECO:0000256" key="1">
    <source>
        <dbReference type="SAM" id="MobiDB-lite"/>
    </source>
</evidence>
<protein>
    <submittedName>
        <fullName evidence="2">Uncharacterized protein</fullName>
    </submittedName>
</protein>
<dbReference type="HOGENOM" id="CLU_2122001_0_0_1"/>
<dbReference type="AlphaFoldDB" id="A0A0C2X044"/>
<name>A0A0C2X044_SERVB</name>
<dbReference type="OrthoDB" id="3255309at2759"/>
<organism evidence="2 3">
    <name type="scientific">Serendipita vermifera MAFF 305830</name>
    <dbReference type="NCBI Taxonomy" id="933852"/>
    <lineage>
        <taxon>Eukaryota</taxon>
        <taxon>Fungi</taxon>
        <taxon>Dikarya</taxon>
        <taxon>Basidiomycota</taxon>
        <taxon>Agaricomycotina</taxon>
        <taxon>Agaricomycetes</taxon>
        <taxon>Sebacinales</taxon>
        <taxon>Serendipitaceae</taxon>
        <taxon>Serendipita</taxon>
    </lineage>
</organism>
<evidence type="ECO:0000313" key="2">
    <source>
        <dbReference type="EMBL" id="KIM31653.1"/>
    </source>
</evidence>
<dbReference type="EMBL" id="KN824281">
    <property type="protein sequence ID" value="KIM31653.1"/>
    <property type="molecule type" value="Genomic_DNA"/>
</dbReference>
<reference evidence="3" key="2">
    <citation type="submission" date="2015-01" db="EMBL/GenBank/DDBJ databases">
        <title>Evolutionary Origins and Diversification of the Mycorrhizal Mutualists.</title>
        <authorList>
            <consortium name="DOE Joint Genome Institute"/>
            <consortium name="Mycorrhizal Genomics Consortium"/>
            <person name="Kohler A."/>
            <person name="Kuo A."/>
            <person name="Nagy L.G."/>
            <person name="Floudas D."/>
            <person name="Copeland A."/>
            <person name="Barry K.W."/>
            <person name="Cichocki N."/>
            <person name="Veneault-Fourrey C."/>
            <person name="LaButti K."/>
            <person name="Lindquist E.A."/>
            <person name="Lipzen A."/>
            <person name="Lundell T."/>
            <person name="Morin E."/>
            <person name="Murat C."/>
            <person name="Riley R."/>
            <person name="Ohm R."/>
            <person name="Sun H."/>
            <person name="Tunlid A."/>
            <person name="Henrissat B."/>
            <person name="Grigoriev I.V."/>
            <person name="Hibbett D.S."/>
            <person name="Martin F."/>
        </authorList>
    </citation>
    <scope>NUCLEOTIDE SEQUENCE [LARGE SCALE GENOMIC DNA]</scope>
    <source>
        <strain evidence="3">MAFF 305830</strain>
    </source>
</reference>
<sequence>MSSPSASHMPALKVGGRRLSVGNRHKRSGSTTKDSTKAAEPTTEESAADYPRPTEEGEHAEQGHQETEQSKREKNKRAEFSPEHTIKRDGKWADGSQRKANMHGGAGRISQPAGKAMPS</sequence>
<keyword evidence="3" id="KW-1185">Reference proteome</keyword>
<accession>A0A0C2X044</accession>
<dbReference type="Proteomes" id="UP000054097">
    <property type="component" value="Unassembled WGS sequence"/>
</dbReference>
<evidence type="ECO:0000313" key="3">
    <source>
        <dbReference type="Proteomes" id="UP000054097"/>
    </source>
</evidence>
<proteinExistence type="predicted"/>